<dbReference type="Gene3D" id="2.60.40.420">
    <property type="entry name" value="Cupredoxins - blue copper proteins"/>
    <property type="match status" value="1"/>
</dbReference>
<keyword evidence="12" id="KW-0564">Palmitate</keyword>
<dbReference type="CDD" id="cd04212">
    <property type="entry name" value="CuRO_UO_II"/>
    <property type="match status" value="1"/>
</dbReference>
<evidence type="ECO:0000259" key="17">
    <source>
        <dbReference type="PROSITE" id="PS50857"/>
    </source>
</evidence>
<gene>
    <name evidence="19" type="ORF">FF100_20110</name>
</gene>
<evidence type="ECO:0000256" key="11">
    <source>
        <dbReference type="ARBA" id="ARBA00023136"/>
    </source>
</evidence>
<feature type="domain" description="Cytochrome oxidase subunit II copper A binding" evidence="17">
    <location>
        <begin position="98"/>
        <end position="210"/>
    </location>
</feature>
<evidence type="ECO:0000256" key="10">
    <source>
        <dbReference type="ARBA" id="ARBA00023002"/>
    </source>
</evidence>
<evidence type="ECO:0000256" key="1">
    <source>
        <dbReference type="ARBA" id="ARBA00004651"/>
    </source>
</evidence>
<evidence type="ECO:0000256" key="16">
    <source>
        <dbReference type="SAM" id="Phobius"/>
    </source>
</evidence>
<keyword evidence="5 14" id="KW-0679">Respiratory chain</keyword>
<evidence type="ECO:0000259" key="18">
    <source>
        <dbReference type="PROSITE" id="PS50999"/>
    </source>
</evidence>
<evidence type="ECO:0000256" key="15">
    <source>
        <dbReference type="SAM" id="MobiDB-lite"/>
    </source>
</evidence>
<dbReference type="Pfam" id="PF00116">
    <property type="entry name" value="COX2"/>
    <property type="match status" value="1"/>
</dbReference>
<keyword evidence="20" id="KW-1185">Reference proteome</keyword>
<dbReference type="AlphaFoldDB" id="A0A5C4LF89"/>
<evidence type="ECO:0000313" key="19">
    <source>
        <dbReference type="EMBL" id="TNC11483.1"/>
    </source>
</evidence>
<keyword evidence="13" id="KW-0449">Lipoprotein</keyword>
<evidence type="ECO:0000256" key="2">
    <source>
        <dbReference type="ARBA" id="ARBA00007866"/>
    </source>
</evidence>
<keyword evidence="7" id="KW-0732">Signal</keyword>
<dbReference type="SUPFAM" id="SSF49503">
    <property type="entry name" value="Cupredoxins"/>
    <property type="match status" value="1"/>
</dbReference>
<evidence type="ECO:0000313" key="20">
    <source>
        <dbReference type="Proteomes" id="UP000305267"/>
    </source>
</evidence>
<name>A0A5C4LF89_9HYPH</name>
<keyword evidence="11 14" id="KW-0472">Membrane</keyword>
<reference evidence="19 20" key="1">
    <citation type="submission" date="2019-06" db="EMBL/GenBank/DDBJ databases">
        <title>Genome of Methylobacterium sp. 17Sr1-39.</title>
        <authorList>
            <person name="Seo T."/>
        </authorList>
    </citation>
    <scope>NUCLEOTIDE SEQUENCE [LARGE SCALE GENOMIC DNA]</scope>
    <source>
        <strain evidence="19 20">17Sr1-39</strain>
    </source>
</reference>
<dbReference type="InterPro" id="IPR006333">
    <property type="entry name" value="Cyt_o_ubiquinol_oxidase_su2"/>
</dbReference>
<keyword evidence="6 16" id="KW-0812">Transmembrane</keyword>
<keyword evidence="4 14" id="KW-1003">Cell membrane</keyword>
<feature type="region of interest" description="Disordered" evidence="15">
    <location>
        <begin position="252"/>
        <end position="275"/>
    </location>
</feature>
<keyword evidence="3 14" id="KW-0813">Transport</keyword>
<keyword evidence="8 14" id="KW-0249">Electron transport</keyword>
<dbReference type="PANTHER" id="PTHR22888:SF18">
    <property type="entry name" value="CYTOCHROME BO(3) UBIQUINOL OXIDASE SUBUNIT 2"/>
    <property type="match status" value="1"/>
</dbReference>
<comment type="similarity">
    <text evidence="2 14">Belongs to the cytochrome c oxidase subunit 2 family.</text>
</comment>
<keyword evidence="9 16" id="KW-1133">Transmembrane helix</keyword>
<dbReference type="InterPro" id="IPR036257">
    <property type="entry name" value="Cyt_c_oxidase_su2_TM_sf"/>
</dbReference>
<evidence type="ECO:0000256" key="6">
    <source>
        <dbReference type="ARBA" id="ARBA00022692"/>
    </source>
</evidence>
<feature type="transmembrane region" description="Helical" evidence="16">
    <location>
        <begin position="64"/>
        <end position="84"/>
    </location>
</feature>
<protein>
    <recommendedName>
        <fullName evidence="14">Ubiquinol oxidase subunit 2</fullName>
    </recommendedName>
</protein>
<dbReference type="InterPro" id="IPR008972">
    <property type="entry name" value="Cupredoxin"/>
</dbReference>
<sequence>MRVVDPAGPVGMQERTILLNAFVVMLVIIVPTMVATLAVVWWYRPGNPKAVRRPRWSFSGRVEIVTWSIPLLTVMFLGSMAWIGSHDLDPGKPLSSTETPLEVQVVSLDWKWLFLYPEARVASLNQLVIPVGRPVRFSLTSASVWNGFFVPRLGSMIYTMNGMATRLTLQADREGSFRGLSSHLSGDGFADMTFETRAVPQAAFAAWIGGAQASTDTLDDDAYRALSRQSSKVPPKTYRLADDGLFDRIVTQALPPGPGPVAGRPDPTVSPRQGN</sequence>
<dbReference type="InterPro" id="IPR011759">
    <property type="entry name" value="Cyt_c_oxidase_su2_TM_dom"/>
</dbReference>
<evidence type="ECO:0000256" key="7">
    <source>
        <dbReference type="ARBA" id="ARBA00022729"/>
    </source>
</evidence>
<accession>A0A5C4LF89</accession>
<dbReference type="PROSITE" id="PS50999">
    <property type="entry name" value="COX2_TM"/>
    <property type="match status" value="1"/>
</dbReference>
<evidence type="ECO:0000256" key="13">
    <source>
        <dbReference type="ARBA" id="ARBA00023288"/>
    </source>
</evidence>
<dbReference type="Pfam" id="PF06481">
    <property type="entry name" value="COX_ARM"/>
    <property type="match status" value="1"/>
</dbReference>
<dbReference type="InterPro" id="IPR034227">
    <property type="entry name" value="CuRO_UO_II"/>
</dbReference>
<dbReference type="PIRSF" id="PIRSF000292">
    <property type="entry name" value="Ubi_od_II"/>
    <property type="match status" value="1"/>
</dbReference>
<organism evidence="19 20">
    <name type="scientific">Methylobacterium terricola</name>
    <dbReference type="NCBI Taxonomy" id="2583531"/>
    <lineage>
        <taxon>Bacteria</taxon>
        <taxon>Pseudomonadati</taxon>
        <taxon>Pseudomonadota</taxon>
        <taxon>Alphaproteobacteria</taxon>
        <taxon>Hyphomicrobiales</taxon>
        <taxon>Methylobacteriaceae</taxon>
        <taxon>Methylobacterium</taxon>
    </lineage>
</organism>
<comment type="caution">
    <text evidence="19">The sequence shown here is derived from an EMBL/GenBank/DDBJ whole genome shotgun (WGS) entry which is preliminary data.</text>
</comment>
<dbReference type="GO" id="GO:0042773">
    <property type="term" value="P:ATP synthesis coupled electron transport"/>
    <property type="evidence" value="ECO:0007669"/>
    <property type="project" value="TreeGrafter"/>
</dbReference>
<dbReference type="GO" id="GO:0016682">
    <property type="term" value="F:oxidoreductase activity, acting on diphenols and related substances as donors, oxygen as acceptor"/>
    <property type="evidence" value="ECO:0007669"/>
    <property type="project" value="InterPro"/>
</dbReference>
<evidence type="ECO:0000256" key="14">
    <source>
        <dbReference type="PIRNR" id="PIRNR000292"/>
    </source>
</evidence>
<evidence type="ECO:0000256" key="9">
    <source>
        <dbReference type="ARBA" id="ARBA00022989"/>
    </source>
</evidence>
<dbReference type="OrthoDB" id="9783445at2"/>
<feature type="domain" description="Cytochrome oxidase subunit II transmembrane region profile" evidence="18">
    <location>
        <begin position="1"/>
        <end position="92"/>
    </location>
</feature>
<dbReference type="GO" id="GO:0009486">
    <property type="term" value="F:cytochrome bo3 ubiquinol oxidase activity"/>
    <property type="evidence" value="ECO:0007669"/>
    <property type="project" value="InterPro"/>
</dbReference>
<dbReference type="InterPro" id="IPR045187">
    <property type="entry name" value="CcO_II"/>
</dbReference>
<dbReference type="GO" id="GO:0004129">
    <property type="term" value="F:cytochrome-c oxidase activity"/>
    <property type="evidence" value="ECO:0007669"/>
    <property type="project" value="UniProtKB-UniRule"/>
</dbReference>
<feature type="transmembrane region" description="Helical" evidence="16">
    <location>
        <begin position="17"/>
        <end position="43"/>
    </location>
</feature>
<evidence type="ECO:0000256" key="3">
    <source>
        <dbReference type="ARBA" id="ARBA00022448"/>
    </source>
</evidence>
<keyword evidence="10 14" id="KW-0560">Oxidoreductase</keyword>
<dbReference type="Proteomes" id="UP000305267">
    <property type="component" value="Unassembled WGS sequence"/>
</dbReference>
<dbReference type="PROSITE" id="PS50857">
    <property type="entry name" value="COX2_CUA"/>
    <property type="match status" value="1"/>
</dbReference>
<evidence type="ECO:0000256" key="5">
    <source>
        <dbReference type="ARBA" id="ARBA00022660"/>
    </source>
</evidence>
<comment type="subcellular location">
    <subcellularLocation>
        <location evidence="1">Cell membrane</location>
        <topology evidence="1">Multi-pass membrane protein</topology>
    </subcellularLocation>
</comment>
<dbReference type="Gene3D" id="1.10.287.90">
    <property type="match status" value="1"/>
</dbReference>
<evidence type="ECO:0000256" key="8">
    <source>
        <dbReference type="ARBA" id="ARBA00022982"/>
    </source>
</evidence>
<dbReference type="InterPro" id="IPR010514">
    <property type="entry name" value="COX_ARM"/>
</dbReference>
<dbReference type="GO" id="GO:0005886">
    <property type="term" value="C:plasma membrane"/>
    <property type="evidence" value="ECO:0007669"/>
    <property type="project" value="UniProtKB-SubCell"/>
</dbReference>
<evidence type="ECO:0000256" key="12">
    <source>
        <dbReference type="ARBA" id="ARBA00023139"/>
    </source>
</evidence>
<evidence type="ECO:0000256" key="4">
    <source>
        <dbReference type="ARBA" id="ARBA00022475"/>
    </source>
</evidence>
<dbReference type="GO" id="GO:0005507">
    <property type="term" value="F:copper ion binding"/>
    <property type="evidence" value="ECO:0007669"/>
    <property type="project" value="InterPro"/>
</dbReference>
<proteinExistence type="inferred from homology"/>
<dbReference type="PANTHER" id="PTHR22888">
    <property type="entry name" value="CYTOCHROME C OXIDASE, SUBUNIT II"/>
    <property type="match status" value="1"/>
</dbReference>
<dbReference type="SUPFAM" id="SSF81464">
    <property type="entry name" value="Cytochrome c oxidase subunit II-like, transmembrane region"/>
    <property type="match status" value="1"/>
</dbReference>
<dbReference type="EMBL" id="VDDA01000009">
    <property type="protein sequence ID" value="TNC11483.1"/>
    <property type="molecule type" value="Genomic_DNA"/>
</dbReference>
<dbReference type="InterPro" id="IPR002429">
    <property type="entry name" value="CcO_II-like_C"/>
</dbReference>